<dbReference type="InterPro" id="IPR019301">
    <property type="entry name" value="Flagellar_prot_FlgJ_N"/>
</dbReference>
<keyword evidence="3" id="KW-0966">Cell projection</keyword>
<sequence>MKINSTQRMEMLTERSRLKQNQRKQSEFKEKLSKLQQQSSKDEQENKELKKATQKFSSVFVGLMLKEMRKTIPESGYLDGGLKEDIFKDMLDRKYAEEIADSKQLHLTDKLYQQLSQKTE</sequence>
<feature type="domain" description="Flagellar protein FlgJ N-terminal" evidence="2">
    <location>
        <begin position="66"/>
        <end position="114"/>
    </location>
</feature>
<dbReference type="STRING" id="574087.Acear_2204"/>
<name>D9QTW9_ACEAZ</name>
<dbReference type="EMBL" id="CP002105">
    <property type="protein sequence ID" value="ADL13690.1"/>
    <property type="molecule type" value="Genomic_DNA"/>
</dbReference>
<gene>
    <name evidence="3" type="ordered locus">Acear_2204</name>
</gene>
<evidence type="ECO:0000256" key="1">
    <source>
        <dbReference type="SAM" id="MobiDB-lite"/>
    </source>
</evidence>
<evidence type="ECO:0000259" key="2">
    <source>
        <dbReference type="Pfam" id="PF10135"/>
    </source>
</evidence>
<evidence type="ECO:0000313" key="4">
    <source>
        <dbReference type="Proteomes" id="UP000001661"/>
    </source>
</evidence>
<keyword evidence="3" id="KW-0282">Flagellum</keyword>
<reference evidence="3 4" key="1">
    <citation type="journal article" date="2010" name="Stand. Genomic Sci.">
        <title>Complete genome sequence of Acetohalobium arabaticum type strain (Z-7288).</title>
        <authorList>
            <person name="Sikorski J."/>
            <person name="Lapidus A."/>
            <person name="Chertkov O."/>
            <person name="Lucas S."/>
            <person name="Copeland A."/>
            <person name="Glavina Del Rio T."/>
            <person name="Nolan M."/>
            <person name="Tice H."/>
            <person name="Cheng J.F."/>
            <person name="Han C."/>
            <person name="Brambilla E."/>
            <person name="Pitluck S."/>
            <person name="Liolios K."/>
            <person name="Ivanova N."/>
            <person name="Mavromatis K."/>
            <person name="Mikhailova N."/>
            <person name="Pati A."/>
            <person name="Bruce D."/>
            <person name="Detter C."/>
            <person name="Tapia R."/>
            <person name="Goodwin L."/>
            <person name="Chen A."/>
            <person name="Palaniappan K."/>
            <person name="Land M."/>
            <person name="Hauser L."/>
            <person name="Chang Y.J."/>
            <person name="Jeffries C.D."/>
            <person name="Rohde M."/>
            <person name="Goker M."/>
            <person name="Spring S."/>
            <person name="Woyke T."/>
            <person name="Bristow J."/>
            <person name="Eisen J.A."/>
            <person name="Markowitz V."/>
            <person name="Hugenholtz P."/>
            <person name="Kyrpides N.C."/>
            <person name="Klenk H.P."/>
        </authorList>
    </citation>
    <scope>NUCLEOTIDE SEQUENCE [LARGE SCALE GENOMIC DNA]</scope>
    <source>
        <strain evidence="4">ATCC 49924 / DSM 5501 / Z-7288</strain>
    </source>
</reference>
<dbReference type="eggNOG" id="COG3951">
    <property type="taxonomic scope" value="Bacteria"/>
</dbReference>
<dbReference type="RefSeq" id="WP_013279131.1">
    <property type="nucleotide sequence ID" value="NC_014378.1"/>
</dbReference>
<dbReference type="OrthoDB" id="9796740at2"/>
<dbReference type="Proteomes" id="UP000001661">
    <property type="component" value="Chromosome"/>
</dbReference>
<keyword evidence="4" id="KW-1185">Reference proteome</keyword>
<feature type="compositionally biased region" description="Basic and acidic residues" evidence="1">
    <location>
        <begin position="40"/>
        <end position="49"/>
    </location>
</feature>
<evidence type="ECO:0000313" key="3">
    <source>
        <dbReference type="EMBL" id="ADL13690.1"/>
    </source>
</evidence>
<dbReference type="AlphaFoldDB" id="D9QTW9"/>
<keyword evidence="3" id="KW-0969">Cilium</keyword>
<feature type="region of interest" description="Disordered" evidence="1">
    <location>
        <begin position="1"/>
        <end position="49"/>
    </location>
</feature>
<accession>D9QTW9</accession>
<dbReference type="HOGENOM" id="CLU_155700_0_0_9"/>
<feature type="compositionally biased region" description="Basic and acidic residues" evidence="1">
    <location>
        <begin position="24"/>
        <end position="33"/>
    </location>
</feature>
<proteinExistence type="predicted"/>
<dbReference type="KEGG" id="aar:Acear_2204"/>
<protein>
    <submittedName>
        <fullName evidence="3">Flagellar protein FlgJ</fullName>
    </submittedName>
</protein>
<organism evidence="3 4">
    <name type="scientific">Acetohalobium arabaticum (strain ATCC 49924 / DSM 5501 / Z-7288)</name>
    <dbReference type="NCBI Taxonomy" id="574087"/>
    <lineage>
        <taxon>Bacteria</taxon>
        <taxon>Bacillati</taxon>
        <taxon>Bacillota</taxon>
        <taxon>Clostridia</taxon>
        <taxon>Halanaerobiales</taxon>
        <taxon>Halobacteroidaceae</taxon>
        <taxon>Acetohalobium</taxon>
    </lineage>
</organism>
<dbReference type="Pfam" id="PF10135">
    <property type="entry name" value="Rod-binding"/>
    <property type="match status" value="1"/>
</dbReference>